<organism evidence="1 2">
    <name type="scientific">Gymnopilus junonius</name>
    <name type="common">Spectacular rustgill mushroom</name>
    <name type="synonym">Gymnopilus spectabilis subsp. junonius</name>
    <dbReference type="NCBI Taxonomy" id="109634"/>
    <lineage>
        <taxon>Eukaryota</taxon>
        <taxon>Fungi</taxon>
        <taxon>Dikarya</taxon>
        <taxon>Basidiomycota</taxon>
        <taxon>Agaricomycotina</taxon>
        <taxon>Agaricomycetes</taxon>
        <taxon>Agaricomycetidae</taxon>
        <taxon>Agaricales</taxon>
        <taxon>Agaricineae</taxon>
        <taxon>Hymenogastraceae</taxon>
        <taxon>Gymnopilus</taxon>
    </lineage>
</organism>
<gene>
    <name evidence="1" type="ORF">CPB84DRAFT_1672694</name>
</gene>
<proteinExistence type="predicted"/>
<evidence type="ECO:0000313" key="1">
    <source>
        <dbReference type="EMBL" id="KAF8910430.1"/>
    </source>
</evidence>
<keyword evidence="2" id="KW-1185">Reference proteome</keyword>
<dbReference type="EMBL" id="JADNYJ010000006">
    <property type="protein sequence ID" value="KAF8910430.1"/>
    <property type="molecule type" value="Genomic_DNA"/>
</dbReference>
<evidence type="ECO:0000313" key="2">
    <source>
        <dbReference type="Proteomes" id="UP000724874"/>
    </source>
</evidence>
<comment type="caution">
    <text evidence="1">The sequence shown here is derived from an EMBL/GenBank/DDBJ whole genome shotgun (WGS) entry which is preliminary data.</text>
</comment>
<feature type="non-terminal residue" evidence="1">
    <location>
        <position position="1"/>
    </location>
</feature>
<protein>
    <submittedName>
        <fullName evidence="1">Uncharacterized protein</fullName>
    </submittedName>
</protein>
<dbReference type="AlphaFoldDB" id="A0A9P5NVT2"/>
<reference evidence="1" key="1">
    <citation type="submission" date="2020-11" db="EMBL/GenBank/DDBJ databases">
        <authorList>
            <consortium name="DOE Joint Genome Institute"/>
            <person name="Ahrendt S."/>
            <person name="Riley R."/>
            <person name="Andreopoulos W."/>
            <person name="LaButti K."/>
            <person name="Pangilinan J."/>
            <person name="Ruiz-duenas F.J."/>
            <person name="Barrasa J.M."/>
            <person name="Sanchez-Garcia M."/>
            <person name="Camarero S."/>
            <person name="Miyauchi S."/>
            <person name="Serrano A."/>
            <person name="Linde D."/>
            <person name="Babiker R."/>
            <person name="Drula E."/>
            <person name="Ayuso-Fernandez I."/>
            <person name="Pacheco R."/>
            <person name="Padilla G."/>
            <person name="Ferreira P."/>
            <person name="Barriuso J."/>
            <person name="Kellner H."/>
            <person name="Castanera R."/>
            <person name="Alfaro M."/>
            <person name="Ramirez L."/>
            <person name="Pisabarro A.G."/>
            <person name="Kuo A."/>
            <person name="Tritt A."/>
            <person name="Lipzen A."/>
            <person name="He G."/>
            <person name="Yan M."/>
            <person name="Ng V."/>
            <person name="Cullen D."/>
            <person name="Martin F."/>
            <person name="Rosso M.-N."/>
            <person name="Henrissat B."/>
            <person name="Hibbett D."/>
            <person name="Martinez A.T."/>
            <person name="Grigoriev I.V."/>
        </authorList>
    </citation>
    <scope>NUCLEOTIDE SEQUENCE</scope>
    <source>
        <strain evidence="1">AH 44721</strain>
    </source>
</reference>
<dbReference type="OrthoDB" id="3222453at2759"/>
<name>A0A9P5NVT2_GYMJU</name>
<sequence>IPEPNKALSFEYFRHGIKIGDVGMMTDPGGCDFLFNSSLLRELAINPRDLPREFVTFYSSSIDFQKFSEFGPECHISSRFITGSPQASEGAILALPLGLNSEDILGIDGLRRFAASHAKDWYLYANKIRYRSTRNGNLRLVIGHDKTSAWGMATFQRFPLGNGNGTRQGDGALLV</sequence>
<dbReference type="Proteomes" id="UP000724874">
    <property type="component" value="Unassembled WGS sequence"/>
</dbReference>
<accession>A0A9P5NVT2</accession>